<evidence type="ECO:0000256" key="4">
    <source>
        <dbReference type="ARBA" id="ARBA00022807"/>
    </source>
</evidence>
<evidence type="ECO:0000256" key="2">
    <source>
        <dbReference type="ARBA" id="ARBA00022670"/>
    </source>
</evidence>
<dbReference type="InterPro" id="IPR002110">
    <property type="entry name" value="Ankyrin_rpt"/>
</dbReference>
<dbReference type="PROSITE" id="PS01121">
    <property type="entry name" value="CASPASE_HIS"/>
    <property type="match status" value="1"/>
</dbReference>
<evidence type="ECO:0000313" key="9">
    <source>
        <dbReference type="Proteomes" id="UP000311919"/>
    </source>
</evidence>
<keyword evidence="9" id="KW-1185">Reference proteome</keyword>
<dbReference type="InterPro" id="IPR016129">
    <property type="entry name" value="Caspase_his_AS"/>
</dbReference>
<feature type="non-terminal residue" evidence="8">
    <location>
        <position position="688"/>
    </location>
</feature>
<keyword evidence="5" id="KW-0865">Zymogen</keyword>
<dbReference type="SMART" id="SM00248">
    <property type="entry name" value="ANK"/>
    <property type="match status" value="5"/>
</dbReference>
<dbReference type="PROSITE" id="PS50088">
    <property type="entry name" value="ANK_REPEAT"/>
    <property type="match status" value="1"/>
</dbReference>
<proteinExistence type="inferred from homology"/>
<keyword evidence="6" id="KW-0040">ANK repeat</keyword>
<keyword evidence="4" id="KW-0788">Thiol protease</keyword>
<keyword evidence="3" id="KW-0378">Hydrolase</keyword>
<dbReference type="EMBL" id="SKCS01000407">
    <property type="protein sequence ID" value="TNN08539.1"/>
    <property type="molecule type" value="Genomic_DNA"/>
</dbReference>
<evidence type="ECO:0000256" key="5">
    <source>
        <dbReference type="ARBA" id="ARBA00023145"/>
    </source>
</evidence>
<dbReference type="SUPFAM" id="SSF52129">
    <property type="entry name" value="Caspase-like"/>
    <property type="match status" value="1"/>
</dbReference>
<reference evidence="8 9" key="1">
    <citation type="submission" date="2019-03" db="EMBL/GenBank/DDBJ databases">
        <title>An improved genome assembly of the fluke Schistosoma japonicum.</title>
        <authorList>
            <person name="Hu W."/>
            <person name="Luo F."/>
            <person name="Yin M."/>
            <person name="Mo X."/>
            <person name="Sun C."/>
            <person name="Wu Q."/>
            <person name="Zhu B."/>
            <person name="Xiang M."/>
            <person name="Wang J."/>
            <person name="Wang Y."/>
            <person name="Zhang T."/>
            <person name="Xu B."/>
            <person name="Zheng H."/>
            <person name="Feng Z."/>
        </authorList>
    </citation>
    <scope>NUCLEOTIDE SEQUENCE [LARGE SCALE GENOMIC DNA]</scope>
    <source>
        <strain evidence="8">HuSjv2</strain>
        <tissue evidence="8">Worms</tissue>
    </source>
</reference>
<feature type="repeat" description="ANK" evidence="6">
    <location>
        <begin position="89"/>
        <end position="121"/>
    </location>
</feature>
<dbReference type="InterPro" id="IPR002398">
    <property type="entry name" value="Pept_C14"/>
</dbReference>
<dbReference type="PANTHER" id="PTHR10454">
    <property type="entry name" value="CASPASE"/>
    <property type="match status" value="1"/>
</dbReference>
<comment type="caution">
    <text evidence="8">The sequence shown here is derived from an EMBL/GenBank/DDBJ whole genome shotgun (WGS) entry which is preliminary data.</text>
</comment>
<evidence type="ECO:0000259" key="7">
    <source>
        <dbReference type="PROSITE" id="PS50208"/>
    </source>
</evidence>
<dbReference type="Gene3D" id="1.25.40.20">
    <property type="entry name" value="Ankyrin repeat-containing domain"/>
    <property type="match status" value="2"/>
</dbReference>
<dbReference type="Pfam" id="PF00656">
    <property type="entry name" value="Peptidase_C14"/>
    <property type="match status" value="1"/>
</dbReference>
<dbReference type="GO" id="GO:0004197">
    <property type="term" value="F:cysteine-type endopeptidase activity"/>
    <property type="evidence" value="ECO:0007669"/>
    <property type="project" value="InterPro"/>
</dbReference>
<dbReference type="PRINTS" id="PR00376">
    <property type="entry name" value="IL1BCENZYME"/>
</dbReference>
<dbReference type="PROSITE" id="PS50208">
    <property type="entry name" value="CASPASE_P20"/>
    <property type="match status" value="1"/>
</dbReference>
<dbReference type="PROSITE" id="PS01122">
    <property type="entry name" value="CASPASE_CYS"/>
    <property type="match status" value="1"/>
</dbReference>
<evidence type="ECO:0000313" key="8">
    <source>
        <dbReference type="EMBL" id="TNN08539.1"/>
    </source>
</evidence>
<dbReference type="InterPro" id="IPR001309">
    <property type="entry name" value="Pept_C14_p20"/>
</dbReference>
<dbReference type="PANTHER" id="PTHR10454:SF210">
    <property type="entry name" value="CASPASE-2"/>
    <property type="match status" value="1"/>
</dbReference>
<dbReference type="Pfam" id="PF12796">
    <property type="entry name" value="Ank_2"/>
    <property type="match status" value="1"/>
</dbReference>
<protein>
    <submittedName>
        <fullName evidence="8">Caspase-8</fullName>
    </submittedName>
</protein>
<dbReference type="STRING" id="6182.A0A4Z2CWB3"/>
<name>A0A4Z2CWB3_SCHJA</name>
<dbReference type="SUPFAM" id="SSF48403">
    <property type="entry name" value="Ankyrin repeat"/>
    <property type="match status" value="1"/>
</dbReference>
<dbReference type="InterPro" id="IPR015917">
    <property type="entry name" value="Pept_C14A"/>
</dbReference>
<dbReference type="Pfam" id="PF00023">
    <property type="entry name" value="Ank"/>
    <property type="match status" value="1"/>
</dbReference>
<dbReference type="InterPro" id="IPR033139">
    <property type="entry name" value="Caspase_cys_AS"/>
</dbReference>
<dbReference type="InterPro" id="IPR036770">
    <property type="entry name" value="Ankyrin_rpt-contain_sf"/>
</dbReference>
<dbReference type="GO" id="GO:0006508">
    <property type="term" value="P:proteolysis"/>
    <property type="evidence" value="ECO:0007669"/>
    <property type="project" value="UniProtKB-KW"/>
</dbReference>
<dbReference type="InterPro" id="IPR011600">
    <property type="entry name" value="Pept_C14_caspase"/>
</dbReference>
<sequence length="688" mass="78609">MQSNEQNEDVVMWTKTLHQSINSFNIKQLEDVLIKLNTTLGLEFTKEVLNYSVDGANSVYVAVEAGFEKAVTLLLDTGMVNVTQRNYQNNWTTLHLACYLGLATIVKSLLNFNASVNSVQINELYQLACIQTIENTKSSNQGTALHLAVYSKNSETVNQLLHDVDKISKCYENQCLQNERKYKETINFKGKLFDEFCTLSDKNGNTALHCAVMNKLYNIVDTICQYHSKSIRLPNKHGYTCIYLAKNILKDVRMLSLLIKYSTSTTPSNSHDHHHHHRHFGQHSFKQVNSINSSRVSSNNPLNRKEIKKSSSNLIKTTELIKSNKKNIYKKLKKCKHSLNSLTIEQLNKNINYNYTTNNITQNTNNRLSMYSYHNDDYYSMRTLSTKMSYLSIQSKNKVHFQPLNGLSGNRIDLNERELNRNLCQNIEQVNNETIQCVQNRNNSIENSILQSNSSDEPCLAKCKNATAISTTQKNNSISKTEKIDQPTYRQKKGIGDIDTCQLTTDDNYNINNKIENDSNGNNEDDSDDYYKMNSTRKGICLIINNMMFWHSDFQNRSGCDVDEKSLEKVFESLNFLVKLLRNLSAGEIQAQLEHLGKKTNHNEYDCLIICLMSHGTIGRIYGVDGNSLSIHELTSLFTSDNCPTLAGKPKLFFIQACRGDDYQKGYVIQRQQSIETIQTNQENDINQ</sequence>
<dbReference type="Gene3D" id="3.40.50.1460">
    <property type="match status" value="1"/>
</dbReference>
<gene>
    <name evidence="8" type="ORF">EWB00_006968</name>
</gene>
<dbReference type="OrthoDB" id="6114029at2759"/>
<dbReference type="SMART" id="SM00115">
    <property type="entry name" value="CASc"/>
    <property type="match status" value="1"/>
</dbReference>
<keyword evidence="2" id="KW-0645">Protease</keyword>
<evidence type="ECO:0000256" key="6">
    <source>
        <dbReference type="PROSITE-ProRule" id="PRU00023"/>
    </source>
</evidence>
<organism evidence="8 9">
    <name type="scientific">Schistosoma japonicum</name>
    <name type="common">Blood fluke</name>
    <dbReference type="NCBI Taxonomy" id="6182"/>
    <lineage>
        <taxon>Eukaryota</taxon>
        <taxon>Metazoa</taxon>
        <taxon>Spiralia</taxon>
        <taxon>Lophotrochozoa</taxon>
        <taxon>Platyhelminthes</taxon>
        <taxon>Trematoda</taxon>
        <taxon>Digenea</taxon>
        <taxon>Strigeidida</taxon>
        <taxon>Schistosomatoidea</taxon>
        <taxon>Schistosomatidae</taxon>
        <taxon>Schistosoma</taxon>
    </lineage>
</organism>
<evidence type="ECO:0000256" key="3">
    <source>
        <dbReference type="ARBA" id="ARBA00022801"/>
    </source>
</evidence>
<accession>A0A4Z2CWB3</accession>
<feature type="domain" description="Caspase family p20" evidence="7">
    <location>
        <begin position="537"/>
        <end position="662"/>
    </location>
</feature>
<comment type="similarity">
    <text evidence="1">Belongs to the peptidase C14A family.</text>
</comment>
<dbReference type="Proteomes" id="UP000311919">
    <property type="component" value="Unassembled WGS sequence"/>
</dbReference>
<dbReference type="AlphaFoldDB" id="A0A4Z2CWB3"/>
<dbReference type="InterPro" id="IPR029030">
    <property type="entry name" value="Caspase-like_dom_sf"/>
</dbReference>
<evidence type="ECO:0000256" key="1">
    <source>
        <dbReference type="ARBA" id="ARBA00010134"/>
    </source>
</evidence>
<dbReference type="PROSITE" id="PS50297">
    <property type="entry name" value="ANK_REP_REGION"/>
    <property type="match status" value="1"/>
</dbReference>